<dbReference type="HOGENOM" id="CLU_3183428_0_0_9"/>
<keyword evidence="2" id="KW-1185">Reference proteome</keyword>
<protein>
    <submittedName>
        <fullName evidence="1">Uncharacterized protein</fullName>
    </submittedName>
</protein>
<comment type="caution">
    <text evidence="1">The sequence shown here is derived from an EMBL/GenBank/DDBJ whole genome shotgun (WGS) entry which is preliminary data.</text>
</comment>
<gene>
    <name evidence="1" type="ORF">HMPREF9088_0841</name>
</gene>
<reference evidence="1 2" key="1">
    <citation type="submission" date="2010-12" db="EMBL/GenBank/DDBJ databases">
        <authorList>
            <person name="Muzny D."/>
            <person name="Qin X."/>
            <person name="Deng J."/>
            <person name="Jiang H."/>
            <person name="Liu Y."/>
            <person name="Qu J."/>
            <person name="Song X.-Z."/>
            <person name="Zhang L."/>
            <person name="Thornton R."/>
            <person name="Coyle M."/>
            <person name="Francisco L."/>
            <person name="Jackson L."/>
            <person name="Javaid M."/>
            <person name="Korchina V."/>
            <person name="Kovar C."/>
            <person name="Mata R."/>
            <person name="Mathew T."/>
            <person name="Ngo R."/>
            <person name="Nguyen L."/>
            <person name="Nguyen N."/>
            <person name="Okwuonu G."/>
            <person name="Ongeri F."/>
            <person name="Pham C."/>
            <person name="Simmons D."/>
            <person name="Wilczek-Boney K."/>
            <person name="Hale W."/>
            <person name="Jakkamsetti A."/>
            <person name="Pham P."/>
            <person name="Ruth R."/>
            <person name="San Lucas F."/>
            <person name="Warren J."/>
            <person name="Zhang J."/>
            <person name="Zhao Z."/>
            <person name="Zhou C."/>
            <person name="Zhu D."/>
            <person name="Lee S."/>
            <person name="Bess C."/>
            <person name="Blankenburg K."/>
            <person name="Forbes L."/>
            <person name="Fu Q."/>
            <person name="Gubbala S."/>
            <person name="Hirani K."/>
            <person name="Jayaseelan J.C."/>
            <person name="Lara F."/>
            <person name="Munidasa M."/>
            <person name="Palculict T."/>
            <person name="Patil S."/>
            <person name="Pu L.-L."/>
            <person name="Saada N."/>
            <person name="Tang L."/>
            <person name="Weissenberger G."/>
            <person name="Zhu Y."/>
            <person name="Hemphill L."/>
            <person name="Shang Y."/>
            <person name="Youmans B."/>
            <person name="Ayvaz T."/>
            <person name="Ross M."/>
            <person name="Santibanez J."/>
            <person name="Aqrawi P."/>
            <person name="Gross S."/>
            <person name="Joshi V."/>
            <person name="Fowler G."/>
            <person name="Nazareth L."/>
            <person name="Reid J."/>
            <person name="Worley K."/>
            <person name="Petrosino J."/>
            <person name="Highlander S."/>
            <person name="Gibbs R."/>
        </authorList>
    </citation>
    <scope>NUCLEOTIDE SEQUENCE [LARGE SCALE GENOMIC DNA]</scope>
    <source>
        <strain evidence="2">DSM 15952 / CCUG 50447 / LMG 22039 / TP 1.5</strain>
    </source>
</reference>
<dbReference type="STRING" id="888064.HMPREF9088_0841"/>
<sequence>MNGEGNLKIKNGTRTLVYQGFQLTNLKKLVILIDVLKRELHLKFYF</sequence>
<evidence type="ECO:0000313" key="1">
    <source>
        <dbReference type="EMBL" id="EFU74326.1"/>
    </source>
</evidence>
<name>E6LEQ1_ENTI1</name>
<accession>E6LEQ1</accession>
<proteinExistence type="predicted"/>
<organism evidence="1 2">
    <name type="scientific">Enterococcus italicus (strain DSM 15952 / CCUG 50447 / LMG 22039 / TP 1.5)</name>
    <dbReference type="NCBI Taxonomy" id="888064"/>
    <lineage>
        <taxon>Bacteria</taxon>
        <taxon>Bacillati</taxon>
        <taxon>Bacillota</taxon>
        <taxon>Bacilli</taxon>
        <taxon>Lactobacillales</taxon>
        <taxon>Enterococcaceae</taxon>
        <taxon>Enterococcus</taxon>
    </lineage>
</organism>
<dbReference type="AlphaFoldDB" id="E6LEQ1"/>
<dbReference type="Proteomes" id="UP000010296">
    <property type="component" value="Unassembled WGS sequence"/>
</dbReference>
<evidence type="ECO:0000313" key="2">
    <source>
        <dbReference type="Proteomes" id="UP000010296"/>
    </source>
</evidence>
<dbReference type="EMBL" id="AEPV01000031">
    <property type="protein sequence ID" value="EFU74326.1"/>
    <property type="molecule type" value="Genomic_DNA"/>
</dbReference>